<name>A0A1B7IQL4_9ENTR</name>
<reference evidence="1 2" key="1">
    <citation type="submission" date="2016-04" db="EMBL/GenBank/DDBJ databases">
        <title>ATOL: Assembling a taxonomically balanced genome-scale reconstruction of the evolutionary history of the Enterobacteriaceae.</title>
        <authorList>
            <person name="Plunkett G.III."/>
            <person name="Neeno-Eckwall E.C."/>
            <person name="Glasner J.D."/>
            <person name="Perna N.T."/>
        </authorList>
    </citation>
    <scope>NUCLEOTIDE SEQUENCE [LARGE SCALE GENOMIC DNA]</scope>
    <source>
        <strain evidence="1 2">ATCC 51605</strain>
    </source>
</reference>
<protein>
    <submittedName>
        <fullName evidence="1">Uncharacterized protein</fullName>
    </submittedName>
</protein>
<accession>A0A1B7IQL4</accession>
<comment type="caution">
    <text evidence="1">The sequence shown here is derived from an EMBL/GenBank/DDBJ whole genome shotgun (WGS) entry which is preliminary data.</text>
</comment>
<gene>
    <name evidence="1" type="ORF">M975_1921</name>
</gene>
<dbReference type="PATRIC" id="fig|1354251.4.peg.1983"/>
<keyword evidence="2" id="KW-1185">Reference proteome</keyword>
<dbReference type="Proteomes" id="UP000078410">
    <property type="component" value="Unassembled WGS sequence"/>
</dbReference>
<evidence type="ECO:0000313" key="2">
    <source>
        <dbReference type="Proteomes" id="UP000078410"/>
    </source>
</evidence>
<dbReference type="EMBL" id="LXER01000017">
    <property type="protein sequence ID" value="OAT32029.1"/>
    <property type="molecule type" value="Genomic_DNA"/>
</dbReference>
<dbReference type="RefSeq" id="WP_157093359.1">
    <property type="nucleotide sequence ID" value="NZ_LXER01000017.1"/>
</dbReference>
<sequence length="45" mass="4969">MECASCGSLVIWMGPWSNLTHTECQVCGAVNNQIVDEPVDDEEEE</sequence>
<organism evidence="1 2">
    <name type="scientific">Buttiauxella brennerae ATCC 51605</name>
    <dbReference type="NCBI Taxonomy" id="1354251"/>
    <lineage>
        <taxon>Bacteria</taxon>
        <taxon>Pseudomonadati</taxon>
        <taxon>Pseudomonadota</taxon>
        <taxon>Gammaproteobacteria</taxon>
        <taxon>Enterobacterales</taxon>
        <taxon>Enterobacteriaceae</taxon>
        <taxon>Buttiauxella</taxon>
    </lineage>
</organism>
<dbReference type="AlphaFoldDB" id="A0A1B7IQL4"/>
<evidence type="ECO:0000313" key="1">
    <source>
        <dbReference type="EMBL" id="OAT32029.1"/>
    </source>
</evidence>
<proteinExistence type="predicted"/>
<dbReference type="OrthoDB" id="6973713at2"/>